<dbReference type="GO" id="GO:0043565">
    <property type="term" value="F:sequence-specific DNA binding"/>
    <property type="evidence" value="ECO:0007669"/>
    <property type="project" value="InterPro"/>
</dbReference>
<feature type="domain" description="HTH araC/xylS-type" evidence="4">
    <location>
        <begin position="8"/>
        <end position="106"/>
    </location>
</feature>
<dbReference type="RefSeq" id="WP_091684588.1">
    <property type="nucleotide sequence ID" value="NZ_BAABFM010000079.1"/>
</dbReference>
<proteinExistence type="predicted"/>
<dbReference type="InterPro" id="IPR018060">
    <property type="entry name" value="HTH_AraC"/>
</dbReference>
<dbReference type="SMART" id="SM00871">
    <property type="entry name" value="AraC_E_bind"/>
    <property type="match status" value="1"/>
</dbReference>
<dbReference type="PRINTS" id="PR00032">
    <property type="entry name" value="HTHARAC"/>
</dbReference>
<reference evidence="5 6" key="1">
    <citation type="submission" date="2016-10" db="EMBL/GenBank/DDBJ databases">
        <authorList>
            <person name="de Groot N.N."/>
        </authorList>
    </citation>
    <scope>NUCLEOTIDE SEQUENCE [LARGE SCALE GENOMIC DNA]</scope>
    <source>
        <strain evidence="5 6">DSM 1283</strain>
    </source>
</reference>
<dbReference type="Pfam" id="PF14526">
    <property type="entry name" value="Cass2"/>
    <property type="match status" value="1"/>
</dbReference>
<evidence type="ECO:0000259" key="4">
    <source>
        <dbReference type="PROSITE" id="PS01124"/>
    </source>
</evidence>
<dbReference type="Pfam" id="PF12833">
    <property type="entry name" value="HTH_18"/>
    <property type="match status" value="1"/>
</dbReference>
<dbReference type="SUPFAM" id="SSF46689">
    <property type="entry name" value="Homeodomain-like"/>
    <property type="match status" value="2"/>
</dbReference>
<dbReference type="InterPro" id="IPR029441">
    <property type="entry name" value="Cass2"/>
</dbReference>
<gene>
    <name evidence="5" type="ORF">SAMN04489757_104190</name>
</gene>
<dbReference type="InterPro" id="IPR010499">
    <property type="entry name" value="AraC_E-bd"/>
</dbReference>
<dbReference type="Proteomes" id="UP000198806">
    <property type="component" value="Unassembled WGS sequence"/>
</dbReference>
<evidence type="ECO:0000256" key="3">
    <source>
        <dbReference type="ARBA" id="ARBA00023163"/>
    </source>
</evidence>
<evidence type="ECO:0000256" key="1">
    <source>
        <dbReference type="ARBA" id="ARBA00023015"/>
    </source>
</evidence>
<evidence type="ECO:0000256" key="2">
    <source>
        <dbReference type="ARBA" id="ARBA00023125"/>
    </source>
</evidence>
<keyword evidence="1" id="KW-0805">Transcription regulation</keyword>
<dbReference type="PANTHER" id="PTHR47504">
    <property type="entry name" value="RIGHT ORIGIN-BINDING PROTEIN"/>
    <property type="match status" value="1"/>
</dbReference>
<dbReference type="Gene3D" id="3.20.80.10">
    <property type="entry name" value="Regulatory factor, effector binding domain"/>
    <property type="match status" value="1"/>
</dbReference>
<keyword evidence="6" id="KW-1185">Reference proteome</keyword>
<protein>
    <submittedName>
        <fullName evidence="5">Transcriptional regulator, AraC family</fullName>
    </submittedName>
</protein>
<sequence>MDYIVSLEKAIEYIEQHLDEELFPEDIAKAGGYSLYHLTHIFTAVIGEPIGSYIQKRRLSNSCKKLLYSNKRIIDIAMESGFGSSEAFSRAFKSAYDVSPSAYRKNNSDLYTGSKKMLDRESLLHLAEGITIRPRIVELDKIFVAGIRGETSTLHNILPELWNSLLEICSQIPASSDARRFGICETDRTEVSISKDGNVTFSEIVGIEVDSFGCLPKGVDVKIIPGGRYAVFTHKGTVATLLKTYDYIWGSWVLFTKEKLDEREDFEIYDKRFLGADNVDSQIDIYIPVK</sequence>
<dbReference type="Gene3D" id="1.10.10.60">
    <property type="entry name" value="Homeodomain-like"/>
    <property type="match status" value="2"/>
</dbReference>
<dbReference type="InterPro" id="IPR011256">
    <property type="entry name" value="Reg_factor_effector_dom_sf"/>
</dbReference>
<dbReference type="InterPro" id="IPR050959">
    <property type="entry name" value="MarA-like"/>
</dbReference>
<dbReference type="STRING" id="1527.SAMN04489757_104190"/>
<keyword evidence="3" id="KW-0804">Transcription</keyword>
<dbReference type="PROSITE" id="PS00041">
    <property type="entry name" value="HTH_ARAC_FAMILY_1"/>
    <property type="match status" value="1"/>
</dbReference>
<dbReference type="AlphaFoldDB" id="A0A1I5D203"/>
<dbReference type="PANTHER" id="PTHR47504:SF5">
    <property type="entry name" value="RIGHT ORIGIN-BINDING PROTEIN"/>
    <property type="match status" value="1"/>
</dbReference>
<dbReference type="InterPro" id="IPR009057">
    <property type="entry name" value="Homeodomain-like_sf"/>
</dbReference>
<dbReference type="OrthoDB" id="9782503at2"/>
<dbReference type="SUPFAM" id="SSF55136">
    <property type="entry name" value="Probable bacterial effector-binding domain"/>
    <property type="match status" value="1"/>
</dbReference>
<evidence type="ECO:0000313" key="6">
    <source>
        <dbReference type="Proteomes" id="UP000198806"/>
    </source>
</evidence>
<organism evidence="5 6">
    <name type="scientific">Anaerocolumna aminovalerica</name>
    <dbReference type="NCBI Taxonomy" id="1527"/>
    <lineage>
        <taxon>Bacteria</taxon>
        <taxon>Bacillati</taxon>
        <taxon>Bacillota</taxon>
        <taxon>Clostridia</taxon>
        <taxon>Lachnospirales</taxon>
        <taxon>Lachnospiraceae</taxon>
        <taxon>Anaerocolumna</taxon>
    </lineage>
</organism>
<dbReference type="GO" id="GO:0003700">
    <property type="term" value="F:DNA-binding transcription factor activity"/>
    <property type="evidence" value="ECO:0007669"/>
    <property type="project" value="InterPro"/>
</dbReference>
<dbReference type="EMBL" id="FOWD01000004">
    <property type="protein sequence ID" value="SFN93136.1"/>
    <property type="molecule type" value="Genomic_DNA"/>
</dbReference>
<dbReference type="InterPro" id="IPR020449">
    <property type="entry name" value="Tscrpt_reg_AraC-type_HTH"/>
</dbReference>
<dbReference type="PROSITE" id="PS01124">
    <property type="entry name" value="HTH_ARAC_FAMILY_2"/>
    <property type="match status" value="1"/>
</dbReference>
<dbReference type="SMART" id="SM00342">
    <property type="entry name" value="HTH_ARAC"/>
    <property type="match status" value="1"/>
</dbReference>
<name>A0A1I5D203_9FIRM</name>
<dbReference type="InterPro" id="IPR018062">
    <property type="entry name" value="HTH_AraC-typ_CS"/>
</dbReference>
<keyword evidence="2" id="KW-0238">DNA-binding</keyword>
<accession>A0A1I5D203</accession>
<evidence type="ECO:0000313" key="5">
    <source>
        <dbReference type="EMBL" id="SFN93136.1"/>
    </source>
</evidence>